<feature type="region of interest" description="Disordered" evidence="1">
    <location>
        <begin position="31"/>
        <end position="63"/>
    </location>
</feature>
<dbReference type="AlphaFoldDB" id="A0A9W4DVT9"/>
<dbReference type="EMBL" id="CAJSLV010000059">
    <property type="protein sequence ID" value="CAG6394844.1"/>
    <property type="molecule type" value="Genomic_DNA"/>
</dbReference>
<accession>A0A9W4DVT9</accession>
<evidence type="ECO:0000313" key="3">
    <source>
        <dbReference type="Proteomes" id="UP001152519"/>
    </source>
</evidence>
<feature type="region of interest" description="Disordered" evidence="1">
    <location>
        <begin position="80"/>
        <end position="103"/>
    </location>
</feature>
<gene>
    <name evidence="2" type="ORF">SCOCK_30077</name>
</gene>
<reference evidence="2" key="1">
    <citation type="submission" date="2021-05" db="EMBL/GenBank/DDBJ databases">
        <authorList>
            <person name="Arsene-Ploetze F."/>
        </authorList>
    </citation>
    <scope>NUCLEOTIDE SEQUENCE</scope>
    <source>
        <strain evidence="2">DSM 42138</strain>
    </source>
</reference>
<feature type="compositionally biased region" description="Gly residues" evidence="1">
    <location>
        <begin position="166"/>
        <end position="176"/>
    </location>
</feature>
<organism evidence="2 3">
    <name type="scientific">Actinacidiphila cocklensis</name>
    <dbReference type="NCBI Taxonomy" id="887465"/>
    <lineage>
        <taxon>Bacteria</taxon>
        <taxon>Bacillati</taxon>
        <taxon>Actinomycetota</taxon>
        <taxon>Actinomycetes</taxon>
        <taxon>Kitasatosporales</taxon>
        <taxon>Streptomycetaceae</taxon>
        <taxon>Actinacidiphila</taxon>
    </lineage>
</organism>
<name>A0A9W4DVT9_9ACTN</name>
<proteinExistence type="predicted"/>
<dbReference type="Proteomes" id="UP001152519">
    <property type="component" value="Unassembled WGS sequence"/>
</dbReference>
<protein>
    <submittedName>
        <fullName evidence="2">Uncharacterized protein</fullName>
    </submittedName>
</protein>
<keyword evidence="3" id="KW-1185">Reference proteome</keyword>
<feature type="region of interest" description="Disordered" evidence="1">
    <location>
        <begin position="116"/>
        <end position="193"/>
    </location>
</feature>
<feature type="compositionally biased region" description="Polar residues" evidence="1">
    <location>
        <begin position="51"/>
        <end position="63"/>
    </location>
</feature>
<evidence type="ECO:0000256" key="1">
    <source>
        <dbReference type="SAM" id="MobiDB-lite"/>
    </source>
</evidence>
<evidence type="ECO:0000313" key="2">
    <source>
        <dbReference type="EMBL" id="CAG6394844.1"/>
    </source>
</evidence>
<sequence>MPHSSNSCWTTPSTLPSCVTATPATCATTRSSFTRQPTPAPAWSMRRSSSEMRQVSGRTVVSHRASTQYLKRYRRWVGSMHAPPRGEGSCGRMPQAPPSLRTQGRTLPRLRRHIRSCHLPPPTHQALTSAGPHPSSATKRKPHEPQAVSPTGTVRLHCAQWNTGGPAEGTVGGGLVGQASRPRRSISRIRISP</sequence>
<comment type="caution">
    <text evidence="2">The sequence shown here is derived from an EMBL/GenBank/DDBJ whole genome shotgun (WGS) entry which is preliminary data.</text>
</comment>